<keyword evidence="7" id="KW-0747">Spliceosome</keyword>
<feature type="region of interest" description="Disordered" evidence="14">
    <location>
        <begin position="47"/>
        <end position="85"/>
    </location>
</feature>
<dbReference type="Proteomes" id="UP000005627">
    <property type="component" value="Chromosome 4"/>
</dbReference>
<dbReference type="GO" id="GO:0071004">
    <property type="term" value="C:U2-type prespliceosome"/>
    <property type="evidence" value="ECO:0007669"/>
    <property type="project" value="EnsemblFungi"/>
</dbReference>
<evidence type="ECO:0000256" key="1">
    <source>
        <dbReference type="ARBA" id="ARBA00004123"/>
    </source>
</evidence>
<dbReference type="InterPro" id="IPR002483">
    <property type="entry name" value="PWI_dom"/>
</dbReference>
<evidence type="ECO:0000313" key="17">
    <source>
        <dbReference type="Proteomes" id="UP000005627"/>
    </source>
</evidence>
<evidence type="ECO:0000313" key="16">
    <source>
        <dbReference type="EMBL" id="CCE91886.1"/>
    </source>
</evidence>
<dbReference type="GO" id="GO:0000398">
    <property type="term" value="P:mRNA splicing, via spliceosome"/>
    <property type="evidence" value="ECO:0007669"/>
    <property type="project" value="EnsemblFungi"/>
</dbReference>
<evidence type="ECO:0000259" key="15">
    <source>
        <dbReference type="SMART" id="SM00311"/>
    </source>
</evidence>
<feature type="region of interest" description="Disordered" evidence="14">
    <location>
        <begin position="482"/>
        <end position="501"/>
    </location>
</feature>
<dbReference type="SMART" id="SM00311">
    <property type="entry name" value="PWI"/>
    <property type="match status" value="1"/>
</dbReference>
<dbReference type="AlphaFoldDB" id="G8ZTE2"/>
<dbReference type="InParanoid" id="G8ZTE2"/>
<feature type="region of interest" description="Disordered" evidence="14">
    <location>
        <begin position="418"/>
        <end position="462"/>
    </location>
</feature>
<reference evidence="16 17" key="1">
    <citation type="journal article" date="2011" name="Proc. Natl. Acad. Sci. U.S.A.">
        <title>Evolutionary erosion of yeast sex chromosomes by mating-type switching accidents.</title>
        <authorList>
            <person name="Gordon J.L."/>
            <person name="Armisen D."/>
            <person name="Proux-Wera E."/>
            <person name="Oheigeartaigh S.S."/>
            <person name="Byrne K.P."/>
            <person name="Wolfe K.H."/>
        </authorList>
    </citation>
    <scope>NUCLEOTIDE SEQUENCE [LARGE SCALE GENOMIC DNA]</scope>
    <source>
        <strain evidence="17">ATCC 10662 / CBS 1146 / NBRC 0425 / NCYC 2629 / NRRL Y-866</strain>
    </source>
</reference>
<dbReference type="Pfam" id="PF24825">
    <property type="entry name" value="SNU71_RBD"/>
    <property type="match status" value="1"/>
</dbReference>
<dbReference type="EMBL" id="HE616745">
    <property type="protein sequence ID" value="CCE91886.1"/>
    <property type="molecule type" value="Genomic_DNA"/>
</dbReference>
<evidence type="ECO:0000256" key="11">
    <source>
        <dbReference type="ARBA" id="ARBA00023242"/>
    </source>
</evidence>
<evidence type="ECO:0000256" key="2">
    <source>
        <dbReference type="ARBA" id="ARBA00004496"/>
    </source>
</evidence>
<evidence type="ECO:0000256" key="3">
    <source>
        <dbReference type="ARBA" id="ARBA00005544"/>
    </source>
</evidence>
<evidence type="ECO:0000256" key="7">
    <source>
        <dbReference type="ARBA" id="ARBA00022728"/>
    </source>
</evidence>
<dbReference type="InterPro" id="IPR057543">
    <property type="entry name" value="SNU71_N"/>
</dbReference>
<comment type="function">
    <text evidence="13">Component of the U1 snRNP particle, which recognizes and binds the 5'-splice site of pre-mRNA. Together with other non-snRNP factors, U1 snRNP forms the spliceosomal commitment complex, that targets pre-mRNA to the splicing pathway.</text>
</comment>
<sequence length="582" mass="67071">MSDIVYVSPQVYLVSKDKWKSTHQKPGFIPILSADIPRFQESLQKVAKSRGGQQGIDGITNGSITKGGTNSSSFGSSKATEDHASNSSKHQSLKQFFPIGLQQQLHTFSLQGVPSTISDEQLESSLQTCIQRVIQCLGYDNGPHVECWTNIRFYDLSTQDVFVRLDQSDNMLFAKICKSLEMVFPASGEQDEVKIEFHCDSNTTKLIEDQKVEVLEAACQSISNEMNEILRVPEGSKVSETTNDDFFGESSDYQIDFNTLSDLPRESLSQLCKDIIEFRTRVVSIEKEKRIREAYEESTRRKHQMMRIFDQLRKSKNNVTDEMESDESDDEQDEYEGIGEDDFLAEKQRQDKEKEQSEQRYQELLKNLHKHIEPRLAALHRDIKRQQNYEKTLADEQSLHLKQLLHQANDPYYDHHRSFKESEEQADETDRKEHGFETPSVEPEVPLTEEQPQLQPEDSPAPGQIKIKFAFKKAIETSAQKFTESPELPIEKTQEPEGSAPSILALDDETLEKCLQKVKESRVVDELIKEYLGVYEDELVEYIFDNVREHKSKQVLLDDLKETFDEDAITIVDKMWSNHYWS</sequence>
<keyword evidence="17" id="KW-1185">Reference proteome</keyword>
<keyword evidence="11" id="KW-0539">Nucleus</keyword>
<dbReference type="FunCoup" id="G8ZTE2">
    <property type="interactions" value="199"/>
</dbReference>
<protein>
    <recommendedName>
        <fullName evidence="4">U1 small nuclear ribonucleoprotein component SNU71</fullName>
    </recommendedName>
</protein>
<dbReference type="STRING" id="1076872.G8ZTE2"/>
<feature type="compositionally biased region" description="Basic and acidic residues" evidence="14">
    <location>
        <begin position="418"/>
        <end position="436"/>
    </location>
</feature>
<keyword evidence="8" id="KW-0694">RNA-binding</keyword>
<feature type="compositionally biased region" description="Acidic residues" evidence="14">
    <location>
        <begin position="321"/>
        <end position="336"/>
    </location>
</feature>
<evidence type="ECO:0000256" key="12">
    <source>
        <dbReference type="ARBA" id="ARBA00023274"/>
    </source>
</evidence>
<evidence type="ECO:0000256" key="6">
    <source>
        <dbReference type="ARBA" id="ARBA00022664"/>
    </source>
</evidence>
<name>G8ZTE2_TORDE</name>
<dbReference type="eggNOG" id="KOG2253">
    <property type="taxonomic scope" value="Eukaryota"/>
</dbReference>
<dbReference type="GO" id="GO:0005685">
    <property type="term" value="C:U1 snRNP"/>
    <property type="evidence" value="ECO:0007669"/>
    <property type="project" value="EnsemblFungi"/>
</dbReference>
<dbReference type="InterPro" id="IPR057542">
    <property type="entry name" value="SNU71_RBD"/>
</dbReference>
<feature type="region of interest" description="Disordered" evidence="14">
    <location>
        <begin position="311"/>
        <end position="336"/>
    </location>
</feature>
<keyword evidence="12" id="KW-0687">Ribonucleoprotein</keyword>
<keyword evidence="9" id="KW-0175">Coiled coil</keyword>
<evidence type="ECO:0000256" key="8">
    <source>
        <dbReference type="ARBA" id="ARBA00022884"/>
    </source>
</evidence>
<proteinExistence type="inferred from homology"/>
<dbReference type="GO" id="GO:0003723">
    <property type="term" value="F:RNA binding"/>
    <property type="evidence" value="ECO:0007669"/>
    <property type="project" value="UniProtKB-KW"/>
</dbReference>
<dbReference type="GO" id="GO:0005737">
    <property type="term" value="C:cytoplasm"/>
    <property type="evidence" value="ECO:0007669"/>
    <property type="project" value="UniProtKB-SubCell"/>
</dbReference>
<comment type="subcellular location">
    <subcellularLocation>
        <location evidence="2">Cytoplasm</location>
    </subcellularLocation>
    <subcellularLocation>
        <location evidence="1">Nucleus</location>
    </subcellularLocation>
</comment>
<feature type="domain" description="PWI" evidence="15">
    <location>
        <begin position="512"/>
        <end position="582"/>
    </location>
</feature>
<dbReference type="Pfam" id="PF24826">
    <property type="entry name" value="SNU71_N"/>
    <property type="match status" value="1"/>
</dbReference>
<dbReference type="GeneID" id="11502321"/>
<evidence type="ECO:0000256" key="5">
    <source>
        <dbReference type="ARBA" id="ARBA00022490"/>
    </source>
</evidence>
<dbReference type="Gene3D" id="1.20.1390.10">
    <property type="entry name" value="PWI domain"/>
    <property type="match status" value="1"/>
</dbReference>
<dbReference type="HOGENOM" id="CLU_031562_0_0_1"/>
<evidence type="ECO:0000256" key="9">
    <source>
        <dbReference type="ARBA" id="ARBA00023054"/>
    </source>
</evidence>
<keyword evidence="5" id="KW-0963">Cytoplasm</keyword>
<organism evidence="16 17">
    <name type="scientific">Torulaspora delbrueckii</name>
    <name type="common">Yeast</name>
    <name type="synonym">Candida colliculosa</name>
    <dbReference type="NCBI Taxonomy" id="4950"/>
    <lineage>
        <taxon>Eukaryota</taxon>
        <taxon>Fungi</taxon>
        <taxon>Dikarya</taxon>
        <taxon>Ascomycota</taxon>
        <taxon>Saccharomycotina</taxon>
        <taxon>Saccharomycetes</taxon>
        <taxon>Saccharomycetales</taxon>
        <taxon>Saccharomycetaceae</taxon>
        <taxon>Torulaspora</taxon>
    </lineage>
</organism>
<comment type="similarity">
    <text evidence="3">Belongs to the SNU71 family.</text>
</comment>
<keyword evidence="6" id="KW-0507">mRNA processing</keyword>
<dbReference type="RefSeq" id="XP_003681097.1">
    <property type="nucleotide sequence ID" value="XM_003681049.1"/>
</dbReference>
<evidence type="ECO:0000256" key="13">
    <source>
        <dbReference type="ARBA" id="ARBA00025004"/>
    </source>
</evidence>
<accession>G8ZTE2</accession>
<keyword evidence="10" id="KW-0508">mRNA splicing</keyword>
<dbReference type="KEGG" id="tdl:TDEL_0D03020"/>
<evidence type="ECO:0000256" key="14">
    <source>
        <dbReference type="SAM" id="MobiDB-lite"/>
    </source>
</evidence>
<gene>
    <name evidence="16" type="primary">TDEL0D03020</name>
    <name evidence="16" type="ORF">TDEL_0D03020</name>
</gene>
<evidence type="ECO:0000256" key="4">
    <source>
        <dbReference type="ARBA" id="ARBA00014280"/>
    </source>
</evidence>
<feature type="compositionally biased region" description="Polar residues" evidence="14">
    <location>
        <begin position="60"/>
        <end position="78"/>
    </location>
</feature>
<dbReference type="OrthoDB" id="6275295at2759"/>
<evidence type="ECO:0000256" key="10">
    <source>
        <dbReference type="ARBA" id="ARBA00023187"/>
    </source>
</evidence>